<keyword evidence="3" id="KW-1185">Reference proteome</keyword>
<dbReference type="Pfam" id="PF09797">
    <property type="entry name" value="NatB_MDM20"/>
    <property type="match status" value="1"/>
</dbReference>
<dbReference type="Gramene" id="ONK62700">
    <property type="protein sequence ID" value="ONK62700"/>
    <property type="gene ID" value="A4U43_C07F7050"/>
</dbReference>
<dbReference type="AlphaFoldDB" id="A0A5P1EF61"/>
<dbReference type="GO" id="GO:0031416">
    <property type="term" value="C:NatB complex"/>
    <property type="evidence" value="ECO:0007669"/>
    <property type="project" value="TreeGrafter"/>
</dbReference>
<sequence>MLGSPLLSEAADLLQEYLKFMDDHFREAADLTFLAYRHRNYSKVIEFVQFKERLQHSYQYLMAKLEASILQLKQKADNIEEVECVLESLSYGTQLLELSNEEKLKSLTFNEDLQARPWWSPSPDVNYLSEPFEVQSSCLRENSRPKLTNKKEGDIRKTIERKSLLPRLVYLSMQTASSSMKEIIGPNGSAADASISQELEHLLEKYAKNIGHRFEDAKTSILETAKGQKSSKDFGSDIIDWVNFAIFVNAWNTHSHCSDLLYGKKCNPSSWQIVDSIIKTCVAEQLMCAQPVLTSPGSNFPVLAQLVTESFSWHILVIQSCVRSIIPQGKKKKKGIYTDHSNLPQVQALRTSIDCLTNAIQEICRWLKDQINLSEDQNLDALLSHVQKRDHEEGPGRVLQILENNASANNCELGERISRVLQSWSSANVIRKLVGAQSSLLSKFELICRSKLKLLESLKHSI</sequence>
<gene>
    <name evidence="2" type="ORF">A4U43_C07F7050</name>
</gene>
<evidence type="ECO:0000256" key="1">
    <source>
        <dbReference type="ARBA" id="ARBA00006298"/>
    </source>
</evidence>
<organism evidence="2 3">
    <name type="scientific">Asparagus officinalis</name>
    <name type="common">Garden asparagus</name>
    <dbReference type="NCBI Taxonomy" id="4686"/>
    <lineage>
        <taxon>Eukaryota</taxon>
        <taxon>Viridiplantae</taxon>
        <taxon>Streptophyta</taxon>
        <taxon>Embryophyta</taxon>
        <taxon>Tracheophyta</taxon>
        <taxon>Spermatophyta</taxon>
        <taxon>Magnoliopsida</taxon>
        <taxon>Liliopsida</taxon>
        <taxon>Asparagales</taxon>
        <taxon>Asparagaceae</taxon>
        <taxon>Asparagoideae</taxon>
        <taxon>Asparagus</taxon>
    </lineage>
</organism>
<proteinExistence type="inferred from homology"/>
<reference evidence="3" key="1">
    <citation type="journal article" date="2017" name="Nat. Commun.">
        <title>The asparagus genome sheds light on the origin and evolution of a young Y chromosome.</title>
        <authorList>
            <person name="Harkess A."/>
            <person name="Zhou J."/>
            <person name="Xu C."/>
            <person name="Bowers J.E."/>
            <person name="Van der Hulst R."/>
            <person name="Ayyampalayam S."/>
            <person name="Mercati F."/>
            <person name="Riccardi P."/>
            <person name="McKain M.R."/>
            <person name="Kakrana A."/>
            <person name="Tang H."/>
            <person name="Ray J."/>
            <person name="Groenendijk J."/>
            <person name="Arikit S."/>
            <person name="Mathioni S.M."/>
            <person name="Nakano M."/>
            <person name="Shan H."/>
            <person name="Telgmann-Rauber A."/>
            <person name="Kanno A."/>
            <person name="Yue Z."/>
            <person name="Chen H."/>
            <person name="Li W."/>
            <person name="Chen Y."/>
            <person name="Xu X."/>
            <person name="Zhang Y."/>
            <person name="Luo S."/>
            <person name="Chen H."/>
            <person name="Gao J."/>
            <person name="Mao Z."/>
            <person name="Pires J.C."/>
            <person name="Luo M."/>
            <person name="Kudrna D."/>
            <person name="Wing R.A."/>
            <person name="Meyers B.C."/>
            <person name="Yi K."/>
            <person name="Kong H."/>
            <person name="Lavrijsen P."/>
            <person name="Sunseri F."/>
            <person name="Falavigna A."/>
            <person name="Ye Y."/>
            <person name="Leebens-Mack J.H."/>
            <person name="Chen G."/>
        </authorList>
    </citation>
    <scope>NUCLEOTIDE SEQUENCE [LARGE SCALE GENOMIC DNA]</scope>
    <source>
        <strain evidence="3">cv. DH0086</strain>
    </source>
</reference>
<accession>A0A5P1EF61</accession>
<name>A0A5P1EF61_ASPOF</name>
<dbReference type="PANTHER" id="PTHR22767:SF3">
    <property type="entry name" value="N-ALPHA-ACETYLTRANSFERASE 25, NATB AUXILIARY SUBUNIT"/>
    <property type="match status" value="1"/>
</dbReference>
<protein>
    <submittedName>
        <fullName evidence="2">Uncharacterized protein</fullName>
    </submittedName>
</protein>
<dbReference type="EMBL" id="CM007387">
    <property type="protein sequence ID" value="ONK62700.1"/>
    <property type="molecule type" value="Genomic_DNA"/>
</dbReference>
<dbReference type="InterPro" id="IPR019183">
    <property type="entry name" value="NAA25_NatB_aux_su"/>
</dbReference>
<dbReference type="PANTHER" id="PTHR22767">
    <property type="entry name" value="N-TERMINAL ACETYLTRANSFERASE-RELATED"/>
    <property type="match status" value="1"/>
</dbReference>
<dbReference type="OMA" id="ANNCELG"/>
<evidence type="ECO:0000313" key="2">
    <source>
        <dbReference type="EMBL" id="ONK62700.1"/>
    </source>
</evidence>
<evidence type="ECO:0000313" key="3">
    <source>
        <dbReference type="Proteomes" id="UP000243459"/>
    </source>
</evidence>
<dbReference type="Proteomes" id="UP000243459">
    <property type="component" value="Chromosome 7"/>
</dbReference>
<comment type="similarity">
    <text evidence="1">Belongs to the MDM20/NAA25 family.</text>
</comment>